<dbReference type="AlphaFoldDB" id="A0A9N8DSU2"/>
<sequence>MTISSTSSICLECNSRAIECLQEGDPCEATRLLKVALTRLQSDMTFIKFQNNAAAPQDDVASCFTYGSIYGISVSPDLLTASLFQSQDNLFPCYFRAFEVDENAQESLNTSTTFVIVLYNLALSMLLESQYKGRRISRHEIAVVLQMFQAALKAANVLWDNGHREEVLYLVLGITTNLGFLHSLCHNVKEARDHLLLAVDLVGHAAAEDVVPLEDYEFFYTSTCMFSSGVNLNIAPAA</sequence>
<gene>
    <name evidence="1" type="ORF">SEMRO_330_G118910.1</name>
</gene>
<protein>
    <submittedName>
        <fullName evidence="1">Uncharacterized protein</fullName>
    </submittedName>
</protein>
<organism evidence="1 2">
    <name type="scientific">Seminavis robusta</name>
    <dbReference type="NCBI Taxonomy" id="568900"/>
    <lineage>
        <taxon>Eukaryota</taxon>
        <taxon>Sar</taxon>
        <taxon>Stramenopiles</taxon>
        <taxon>Ochrophyta</taxon>
        <taxon>Bacillariophyta</taxon>
        <taxon>Bacillariophyceae</taxon>
        <taxon>Bacillariophycidae</taxon>
        <taxon>Naviculales</taxon>
        <taxon>Naviculaceae</taxon>
        <taxon>Seminavis</taxon>
    </lineage>
</organism>
<accession>A0A9N8DSU2</accession>
<dbReference type="Proteomes" id="UP001153069">
    <property type="component" value="Unassembled WGS sequence"/>
</dbReference>
<proteinExistence type="predicted"/>
<evidence type="ECO:0000313" key="2">
    <source>
        <dbReference type="Proteomes" id="UP001153069"/>
    </source>
</evidence>
<keyword evidence="2" id="KW-1185">Reference proteome</keyword>
<comment type="caution">
    <text evidence="1">The sequence shown here is derived from an EMBL/GenBank/DDBJ whole genome shotgun (WGS) entry which is preliminary data.</text>
</comment>
<evidence type="ECO:0000313" key="1">
    <source>
        <dbReference type="EMBL" id="CAB9508027.1"/>
    </source>
</evidence>
<reference evidence="1" key="1">
    <citation type="submission" date="2020-06" db="EMBL/GenBank/DDBJ databases">
        <authorList>
            <consortium name="Plant Systems Biology data submission"/>
        </authorList>
    </citation>
    <scope>NUCLEOTIDE SEQUENCE</scope>
    <source>
        <strain evidence="1">D6</strain>
    </source>
</reference>
<dbReference type="EMBL" id="CAICTM010000329">
    <property type="protein sequence ID" value="CAB9508027.1"/>
    <property type="molecule type" value="Genomic_DNA"/>
</dbReference>
<name>A0A9N8DSU2_9STRA</name>